<proteinExistence type="predicted"/>
<evidence type="ECO:0000313" key="2">
    <source>
        <dbReference type="Proteomes" id="UP001500866"/>
    </source>
</evidence>
<dbReference type="EMBL" id="BAAADS010000031">
    <property type="protein sequence ID" value="GAA0615829.1"/>
    <property type="molecule type" value="Genomic_DNA"/>
</dbReference>
<dbReference type="RefSeq" id="WP_343816489.1">
    <property type="nucleotide sequence ID" value="NZ_BAAADS010000031.1"/>
</dbReference>
<name>A0ABN1GPH8_9BACI</name>
<accession>A0ABN1GPH8</accession>
<keyword evidence="2" id="KW-1185">Reference proteome</keyword>
<evidence type="ECO:0000313" key="1">
    <source>
        <dbReference type="EMBL" id="GAA0615829.1"/>
    </source>
</evidence>
<gene>
    <name evidence="1" type="ORF">GCM10009001_36130</name>
</gene>
<protein>
    <submittedName>
        <fullName evidence="1">Uncharacterized protein</fullName>
    </submittedName>
</protein>
<dbReference type="Proteomes" id="UP001500866">
    <property type="component" value="Unassembled WGS sequence"/>
</dbReference>
<organism evidence="1 2">
    <name type="scientific">Virgibacillus siamensis</name>
    <dbReference type="NCBI Taxonomy" id="480071"/>
    <lineage>
        <taxon>Bacteria</taxon>
        <taxon>Bacillati</taxon>
        <taxon>Bacillota</taxon>
        <taxon>Bacilli</taxon>
        <taxon>Bacillales</taxon>
        <taxon>Bacillaceae</taxon>
        <taxon>Virgibacillus</taxon>
    </lineage>
</organism>
<sequence length="55" mass="6383">MKKTPRLTSGFGQYDSEDLVMKHLGEDITYEAFWEKVLKMCIEAAGYLYSCEELN</sequence>
<comment type="caution">
    <text evidence="1">The sequence shown here is derived from an EMBL/GenBank/DDBJ whole genome shotgun (WGS) entry which is preliminary data.</text>
</comment>
<reference evidence="1 2" key="1">
    <citation type="journal article" date="2019" name="Int. J. Syst. Evol. Microbiol.">
        <title>The Global Catalogue of Microorganisms (GCM) 10K type strain sequencing project: providing services to taxonomists for standard genome sequencing and annotation.</title>
        <authorList>
            <consortium name="The Broad Institute Genomics Platform"/>
            <consortium name="The Broad Institute Genome Sequencing Center for Infectious Disease"/>
            <person name="Wu L."/>
            <person name="Ma J."/>
        </authorList>
    </citation>
    <scope>NUCLEOTIDE SEQUENCE [LARGE SCALE GENOMIC DNA]</scope>
    <source>
        <strain evidence="1 2">JCM 15395</strain>
    </source>
</reference>